<gene>
    <name evidence="1" type="ORF">E2C01_046639</name>
</gene>
<name>A0A5B7G1I6_PORTR</name>
<sequence length="100" mass="10947">MFLVGHCVLMAGLYRREFCSGAITPDSIIFIPLFCYPTLLSRVGAAVGSYEQELSPALHTAHEVLNHPPSAHVALINSLFTVLRWNEGPSLRCVNASGRH</sequence>
<proteinExistence type="predicted"/>
<reference evidence="1 2" key="1">
    <citation type="submission" date="2019-05" db="EMBL/GenBank/DDBJ databases">
        <title>Another draft genome of Portunus trituberculatus and its Hox gene families provides insights of decapod evolution.</title>
        <authorList>
            <person name="Jeong J.-H."/>
            <person name="Song I."/>
            <person name="Kim S."/>
            <person name="Choi T."/>
            <person name="Kim D."/>
            <person name="Ryu S."/>
            <person name="Kim W."/>
        </authorList>
    </citation>
    <scope>NUCLEOTIDE SEQUENCE [LARGE SCALE GENOMIC DNA]</scope>
    <source>
        <tissue evidence="1">Muscle</tissue>
    </source>
</reference>
<dbReference type="Proteomes" id="UP000324222">
    <property type="component" value="Unassembled WGS sequence"/>
</dbReference>
<accession>A0A5B7G1I6</accession>
<organism evidence="1 2">
    <name type="scientific">Portunus trituberculatus</name>
    <name type="common">Swimming crab</name>
    <name type="synonym">Neptunus trituberculatus</name>
    <dbReference type="NCBI Taxonomy" id="210409"/>
    <lineage>
        <taxon>Eukaryota</taxon>
        <taxon>Metazoa</taxon>
        <taxon>Ecdysozoa</taxon>
        <taxon>Arthropoda</taxon>
        <taxon>Crustacea</taxon>
        <taxon>Multicrustacea</taxon>
        <taxon>Malacostraca</taxon>
        <taxon>Eumalacostraca</taxon>
        <taxon>Eucarida</taxon>
        <taxon>Decapoda</taxon>
        <taxon>Pleocyemata</taxon>
        <taxon>Brachyura</taxon>
        <taxon>Eubrachyura</taxon>
        <taxon>Portunoidea</taxon>
        <taxon>Portunidae</taxon>
        <taxon>Portuninae</taxon>
        <taxon>Portunus</taxon>
    </lineage>
</organism>
<comment type="caution">
    <text evidence="1">The sequence shown here is derived from an EMBL/GenBank/DDBJ whole genome shotgun (WGS) entry which is preliminary data.</text>
</comment>
<evidence type="ECO:0000313" key="2">
    <source>
        <dbReference type="Proteomes" id="UP000324222"/>
    </source>
</evidence>
<keyword evidence="2" id="KW-1185">Reference proteome</keyword>
<protein>
    <submittedName>
        <fullName evidence="1">Uncharacterized protein</fullName>
    </submittedName>
</protein>
<dbReference type="AlphaFoldDB" id="A0A5B7G1I6"/>
<dbReference type="EMBL" id="VSRR010011129">
    <property type="protein sequence ID" value="MPC52762.1"/>
    <property type="molecule type" value="Genomic_DNA"/>
</dbReference>
<evidence type="ECO:0000313" key="1">
    <source>
        <dbReference type="EMBL" id="MPC52762.1"/>
    </source>
</evidence>